<accession>A0ACC0KAJ2</accession>
<sequence length="345" mass="38723">MNKSSKMPNAKKVIIKPIIISGINNRNMVLAPHRITPNLILSNLKVAKGPIYQEDVIYESSNCDFLKGESQQVLIVNKVNIATKTCRTIAKCTSKGVCVETTSDDVCALIGQNNYDTVLSALGSLFNQETKVRGILALLKPQTKHRTTATQTDIDIKSIKRECIDSSSQTLESNIEVAGKLKQRKRIRRHPFTPYVVKEEKEVKKCVINIDNICKKEELKKEINNEQEENLTELPDIKAFVDEDSNFSCGSIGNMSSLSSAFMPDFLSQCNIEADTQSSINKVTCSLIKVYDGTSIMVPVKPEDEFHIATPEILKNVTREERIKLLCHQAFIDFKMCLQQNEDGY</sequence>
<evidence type="ECO:0000313" key="2">
    <source>
        <dbReference type="Proteomes" id="UP001064048"/>
    </source>
</evidence>
<comment type="caution">
    <text evidence="1">The sequence shown here is derived from an EMBL/GenBank/DDBJ whole genome shotgun (WGS) entry which is preliminary data.</text>
</comment>
<gene>
    <name evidence="1" type="ORF">MSG28_015346</name>
</gene>
<keyword evidence="2" id="KW-1185">Reference proteome</keyword>
<proteinExistence type="predicted"/>
<name>A0ACC0KAJ2_CHOFU</name>
<dbReference type="Proteomes" id="UP001064048">
    <property type="component" value="Chromosome 28"/>
</dbReference>
<organism evidence="1 2">
    <name type="scientific">Choristoneura fumiferana</name>
    <name type="common">Spruce budworm moth</name>
    <name type="synonym">Archips fumiferana</name>
    <dbReference type="NCBI Taxonomy" id="7141"/>
    <lineage>
        <taxon>Eukaryota</taxon>
        <taxon>Metazoa</taxon>
        <taxon>Ecdysozoa</taxon>
        <taxon>Arthropoda</taxon>
        <taxon>Hexapoda</taxon>
        <taxon>Insecta</taxon>
        <taxon>Pterygota</taxon>
        <taxon>Neoptera</taxon>
        <taxon>Endopterygota</taxon>
        <taxon>Lepidoptera</taxon>
        <taxon>Glossata</taxon>
        <taxon>Ditrysia</taxon>
        <taxon>Tortricoidea</taxon>
        <taxon>Tortricidae</taxon>
        <taxon>Tortricinae</taxon>
        <taxon>Choristoneura</taxon>
    </lineage>
</organism>
<dbReference type="EMBL" id="CM046128">
    <property type="protein sequence ID" value="KAI8433292.1"/>
    <property type="molecule type" value="Genomic_DNA"/>
</dbReference>
<protein>
    <submittedName>
        <fullName evidence="1">Uncharacterized protein</fullName>
    </submittedName>
</protein>
<reference evidence="1 2" key="1">
    <citation type="journal article" date="2022" name="Genome Biol. Evol.">
        <title>The Spruce Budworm Genome: Reconstructing the Evolutionary History of Antifreeze Proteins.</title>
        <authorList>
            <person name="Beliveau C."/>
            <person name="Gagne P."/>
            <person name="Picq S."/>
            <person name="Vernygora O."/>
            <person name="Keeling C.I."/>
            <person name="Pinkney K."/>
            <person name="Doucet D."/>
            <person name="Wen F."/>
            <person name="Johnston J.S."/>
            <person name="Maaroufi H."/>
            <person name="Boyle B."/>
            <person name="Laroche J."/>
            <person name="Dewar K."/>
            <person name="Juretic N."/>
            <person name="Blackburn G."/>
            <person name="Nisole A."/>
            <person name="Brunet B."/>
            <person name="Brandao M."/>
            <person name="Lumley L."/>
            <person name="Duan J."/>
            <person name="Quan G."/>
            <person name="Lucarotti C.J."/>
            <person name="Roe A.D."/>
            <person name="Sperling F.A.H."/>
            <person name="Levesque R.C."/>
            <person name="Cusson M."/>
        </authorList>
    </citation>
    <scope>NUCLEOTIDE SEQUENCE [LARGE SCALE GENOMIC DNA]</scope>
    <source>
        <strain evidence="1">Glfc:IPQL:Cfum</strain>
    </source>
</reference>
<evidence type="ECO:0000313" key="1">
    <source>
        <dbReference type="EMBL" id="KAI8433292.1"/>
    </source>
</evidence>